<keyword evidence="1" id="KW-1133">Transmembrane helix</keyword>
<proteinExistence type="predicted"/>
<evidence type="ECO:0000313" key="2">
    <source>
        <dbReference type="EMBL" id="MFC7306223.1"/>
    </source>
</evidence>
<reference evidence="3" key="1">
    <citation type="journal article" date="2019" name="Int. J. Syst. Evol. Microbiol.">
        <title>The Global Catalogue of Microorganisms (GCM) 10K type strain sequencing project: providing services to taxonomists for standard genome sequencing and annotation.</title>
        <authorList>
            <consortium name="The Broad Institute Genomics Platform"/>
            <consortium name="The Broad Institute Genome Sequencing Center for Infectious Disease"/>
            <person name="Wu L."/>
            <person name="Ma J."/>
        </authorList>
    </citation>
    <scope>NUCLEOTIDE SEQUENCE [LARGE SCALE GENOMIC DNA]</scope>
    <source>
        <strain evidence="3">SYNS20</strain>
    </source>
</reference>
<sequence>MSGAKAVWVRGGLAFFALASFALGAYILISPAGFFSWSWVNMGMAYNPHLMLDYGAMNLAAAVPLGAAAVVMTPVFVRTALASYAVWSLAHFLIHLHFRSHAVAHTSATEANLLVGVLGVGVVIPVVLLLLTLPGAELRGDQGEQRGDADEAGDP</sequence>
<organism evidence="2 3">
    <name type="scientific">Streptomyces monticola</name>
    <dbReference type="NCBI Taxonomy" id="2666263"/>
    <lineage>
        <taxon>Bacteria</taxon>
        <taxon>Bacillati</taxon>
        <taxon>Actinomycetota</taxon>
        <taxon>Actinomycetes</taxon>
        <taxon>Kitasatosporales</taxon>
        <taxon>Streptomycetaceae</taxon>
        <taxon>Streptomyces</taxon>
    </lineage>
</organism>
<evidence type="ECO:0000256" key="1">
    <source>
        <dbReference type="SAM" id="Phobius"/>
    </source>
</evidence>
<name>A0ABW2JK24_9ACTN</name>
<evidence type="ECO:0000313" key="3">
    <source>
        <dbReference type="Proteomes" id="UP001596523"/>
    </source>
</evidence>
<dbReference type="Proteomes" id="UP001596523">
    <property type="component" value="Unassembled WGS sequence"/>
</dbReference>
<evidence type="ECO:0008006" key="4">
    <source>
        <dbReference type="Google" id="ProtNLM"/>
    </source>
</evidence>
<gene>
    <name evidence="2" type="ORF">ACFQVC_18625</name>
</gene>
<protein>
    <recommendedName>
        <fullName evidence="4">DUF4383 domain-containing protein</fullName>
    </recommendedName>
</protein>
<dbReference type="RefSeq" id="WP_381831578.1">
    <property type="nucleotide sequence ID" value="NZ_JBHTCF010000007.1"/>
</dbReference>
<feature type="transmembrane region" description="Helical" evidence="1">
    <location>
        <begin position="113"/>
        <end position="133"/>
    </location>
</feature>
<keyword evidence="3" id="KW-1185">Reference proteome</keyword>
<comment type="caution">
    <text evidence="2">The sequence shown here is derived from an EMBL/GenBank/DDBJ whole genome shotgun (WGS) entry which is preliminary data.</text>
</comment>
<feature type="transmembrane region" description="Helical" evidence="1">
    <location>
        <begin position="54"/>
        <end position="72"/>
    </location>
</feature>
<dbReference type="EMBL" id="JBHTCF010000007">
    <property type="protein sequence ID" value="MFC7306223.1"/>
    <property type="molecule type" value="Genomic_DNA"/>
</dbReference>
<keyword evidence="1" id="KW-0472">Membrane</keyword>
<keyword evidence="1" id="KW-0812">Transmembrane</keyword>
<feature type="transmembrane region" description="Helical" evidence="1">
    <location>
        <begin position="12"/>
        <end position="34"/>
    </location>
</feature>
<accession>A0ABW2JK24</accession>